<sequence>MPRLSAPVRFPLQCIKNARAQTKHDSNTLRSLAFIFFTFTRQDAFMVNDSYNETAGRATRYTNVIPLFPAVNKSPSRSRIGNEDAAGVAKRAMPSDNIHVSVCGWSSGRSEK</sequence>
<dbReference type="EMBL" id="SWKV01000007">
    <property type="protein sequence ID" value="KAF3045101.1"/>
    <property type="molecule type" value="Genomic_DNA"/>
</dbReference>
<proteinExistence type="predicted"/>
<comment type="caution">
    <text evidence="1">The sequence shown here is derived from an EMBL/GenBank/DDBJ whole genome shotgun (WGS) entry which is preliminary data.</text>
</comment>
<gene>
    <name evidence="1" type="ORF">E8E12_008775</name>
</gene>
<keyword evidence="2" id="KW-1185">Reference proteome</keyword>
<name>A0A9P4WY48_9PLEO</name>
<evidence type="ECO:0000313" key="2">
    <source>
        <dbReference type="Proteomes" id="UP000758155"/>
    </source>
</evidence>
<organism evidence="1 2">
    <name type="scientific">Didymella heteroderae</name>
    <dbReference type="NCBI Taxonomy" id="1769908"/>
    <lineage>
        <taxon>Eukaryota</taxon>
        <taxon>Fungi</taxon>
        <taxon>Dikarya</taxon>
        <taxon>Ascomycota</taxon>
        <taxon>Pezizomycotina</taxon>
        <taxon>Dothideomycetes</taxon>
        <taxon>Pleosporomycetidae</taxon>
        <taxon>Pleosporales</taxon>
        <taxon>Pleosporineae</taxon>
        <taxon>Didymellaceae</taxon>
        <taxon>Didymella</taxon>
    </lineage>
</organism>
<dbReference type="AlphaFoldDB" id="A0A9P4WY48"/>
<dbReference type="Proteomes" id="UP000758155">
    <property type="component" value="Unassembled WGS sequence"/>
</dbReference>
<reference evidence="1" key="1">
    <citation type="submission" date="2019-04" db="EMBL/GenBank/DDBJ databases">
        <title>Sequencing of skin fungus with MAO and IRED activity.</title>
        <authorList>
            <person name="Marsaioli A.J."/>
            <person name="Bonatto J.M.C."/>
            <person name="Reis Junior O."/>
        </authorList>
    </citation>
    <scope>NUCLEOTIDE SEQUENCE</scope>
    <source>
        <strain evidence="1">28M1</strain>
    </source>
</reference>
<evidence type="ECO:0000313" key="1">
    <source>
        <dbReference type="EMBL" id="KAF3045101.1"/>
    </source>
</evidence>
<accession>A0A9P4WY48</accession>
<protein>
    <submittedName>
        <fullName evidence="1">Uncharacterized protein</fullName>
    </submittedName>
</protein>